<evidence type="ECO:0000313" key="3">
    <source>
        <dbReference type="Proteomes" id="UP001254488"/>
    </source>
</evidence>
<keyword evidence="3" id="KW-1185">Reference proteome</keyword>
<feature type="chain" id="PRO_5047494335" evidence="1">
    <location>
        <begin position="18"/>
        <end position="256"/>
    </location>
</feature>
<evidence type="ECO:0000313" key="2">
    <source>
        <dbReference type="EMBL" id="MDT0555670.1"/>
    </source>
</evidence>
<accession>A0ABU2YEJ2</accession>
<protein>
    <submittedName>
        <fullName evidence="2">SH3 domain-containing protein</fullName>
    </submittedName>
</protein>
<sequence length="256" mass="28671">MKKVVFLSLLAASVAFVSCKETSQDPQTTPEVKDLAIAETAINTPNETYLYVTAATGLSLREYNNLSSEKLAIMPYGTKVQVITAEEKPTMTVGGIKGGMHEVSYNHKKGYAFNGYLSRFFPPEEDIKPAIYAEDLKGQFPKVIFTETTGGTASKPSNTETLILPNATWHEGYFISQKLFKIPREFTFPSHKGKTIQKIKNPKPSSRVWKSELDIERKDKELQKIEYSHASEGFGYTVTITQDGDNIKLERTEIVE</sequence>
<dbReference type="EMBL" id="JAVRHZ010000002">
    <property type="protein sequence ID" value="MDT0555670.1"/>
    <property type="molecule type" value="Genomic_DNA"/>
</dbReference>
<feature type="signal peptide" evidence="1">
    <location>
        <begin position="1"/>
        <end position="17"/>
    </location>
</feature>
<proteinExistence type="predicted"/>
<dbReference type="RefSeq" id="WP_311332619.1">
    <property type="nucleotide sequence ID" value="NZ_JAVRHZ010000002.1"/>
</dbReference>
<evidence type="ECO:0000256" key="1">
    <source>
        <dbReference type="SAM" id="SignalP"/>
    </source>
</evidence>
<dbReference type="Gene3D" id="2.30.30.40">
    <property type="entry name" value="SH3 Domains"/>
    <property type="match status" value="1"/>
</dbReference>
<keyword evidence="1" id="KW-0732">Signal</keyword>
<dbReference type="Proteomes" id="UP001254488">
    <property type="component" value="Unassembled WGS sequence"/>
</dbReference>
<organism evidence="2 3">
    <name type="scientific">Patiriisocius hiemis</name>
    <dbReference type="NCBI Taxonomy" id="3075604"/>
    <lineage>
        <taxon>Bacteria</taxon>
        <taxon>Pseudomonadati</taxon>
        <taxon>Bacteroidota</taxon>
        <taxon>Flavobacteriia</taxon>
        <taxon>Flavobacteriales</taxon>
        <taxon>Flavobacteriaceae</taxon>
        <taxon>Patiriisocius</taxon>
    </lineage>
</organism>
<gene>
    <name evidence="2" type="ORF">RM538_06620</name>
</gene>
<dbReference type="PROSITE" id="PS51257">
    <property type="entry name" value="PROKAR_LIPOPROTEIN"/>
    <property type="match status" value="1"/>
</dbReference>
<reference evidence="2 3" key="1">
    <citation type="submission" date="2023-09" db="EMBL/GenBank/DDBJ databases">
        <authorList>
            <person name="Rey-Velasco X."/>
        </authorList>
    </citation>
    <scope>NUCLEOTIDE SEQUENCE [LARGE SCALE GENOMIC DNA]</scope>
    <source>
        <strain evidence="2 3">W242</strain>
    </source>
</reference>
<comment type="caution">
    <text evidence="2">The sequence shown here is derived from an EMBL/GenBank/DDBJ whole genome shotgun (WGS) entry which is preliminary data.</text>
</comment>
<name>A0ABU2YEJ2_9FLAO</name>